<comment type="pathway">
    <text evidence="1 12 13">Cell wall biogenesis; peptidoglycan biosynthesis.</text>
</comment>
<gene>
    <name evidence="12" type="primary">murE</name>
    <name evidence="17" type="ORF">HMPREF0428_00033</name>
</gene>
<evidence type="ECO:0000256" key="10">
    <source>
        <dbReference type="ARBA" id="ARBA00023306"/>
    </source>
</evidence>
<dbReference type="InterPro" id="IPR018109">
    <property type="entry name" value="Folylpolyglutamate_synth_CS"/>
</dbReference>
<dbReference type="PROSITE" id="PS01011">
    <property type="entry name" value="FOLYLPOLYGLU_SYNT_1"/>
    <property type="match status" value="1"/>
</dbReference>
<keyword evidence="5 12" id="KW-0132">Cell division</keyword>
<dbReference type="GO" id="GO:0008360">
    <property type="term" value="P:regulation of cell shape"/>
    <property type="evidence" value="ECO:0007669"/>
    <property type="project" value="UniProtKB-KW"/>
</dbReference>
<name>A0AA87BBD9_9BACL</name>
<comment type="caution">
    <text evidence="17">The sequence shown here is derived from an EMBL/GenBank/DDBJ whole genome shotgun (WGS) entry which is preliminary data.</text>
</comment>
<dbReference type="Proteomes" id="UP000004773">
    <property type="component" value="Unassembled WGS sequence"/>
</dbReference>
<keyword evidence="6 12" id="KW-0547">Nucleotide-binding</keyword>
<dbReference type="Pfam" id="PF01225">
    <property type="entry name" value="Mur_ligase"/>
    <property type="match status" value="1"/>
</dbReference>
<comment type="function">
    <text evidence="12">Catalyzes the addition of an amino acid to the nucleotide precursor UDP-N-acetylmuramoyl-L-alanyl-D-glutamate (UMAG) in the biosynthesis of bacterial cell-wall peptidoglycan.</text>
</comment>
<dbReference type="Pfam" id="PF02875">
    <property type="entry name" value="Mur_ligase_C"/>
    <property type="match status" value="1"/>
</dbReference>
<evidence type="ECO:0000256" key="13">
    <source>
        <dbReference type="RuleBase" id="RU004135"/>
    </source>
</evidence>
<dbReference type="GO" id="GO:0071555">
    <property type="term" value="P:cell wall organization"/>
    <property type="evidence" value="ECO:0007669"/>
    <property type="project" value="UniProtKB-KW"/>
</dbReference>
<dbReference type="SUPFAM" id="SSF63418">
    <property type="entry name" value="MurE/MurF N-terminal domain"/>
    <property type="match status" value="1"/>
</dbReference>
<evidence type="ECO:0000256" key="11">
    <source>
        <dbReference type="ARBA" id="ARBA00023316"/>
    </source>
</evidence>
<keyword evidence="7 12" id="KW-0067">ATP-binding</keyword>
<dbReference type="InterPro" id="IPR035911">
    <property type="entry name" value="MurE/MurF_N"/>
</dbReference>
<dbReference type="NCBIfam" id="NF001126">
    <property type="entry name" value="PRK00139.1-4"/>
    <property type="match status" value="1"/>
</dbReference>
<comment type="similarity">
    <text evidence="2 12">Belongs to the MurCDEF family. MurE subfamily.</text>
</comment>
<dbReference type="EC" id="6.3.2.-" evidence="12"/>
<dbReference type="GO" id="GO:0009252">
    <property type="term" value="P:peptidoglycan biosynthetic process"/>
    <property type="evidence" value="ECO:0007669"/>
    <property type="project" value="UniProtKB-UniRule"/>
</dbReference>
<dbReference type="InterPro" id="IPR000713">
    <property type="entry name" value="Mur_ligase_N"/>
</dbReference>
<keyword evidence="4 12" id="KW-0436">Ligase</keyword>
<keyword evidence="12" id="KW-0460">Magnesium</keyword>
<dbReference type="GO" id="GO:0051301">
    <property type="term" value="P:cell division"/>
    <property type="evidence" value="ECO:0007669"/>
    <property type="project" value="UniProtKB-KW"/>
</dbReference>
<feature type="binding site" evidence="12">
    <location>
        <begin position="154"/>
        <end position="155"/>
    </location>
    <ligand>
        <name>UDP-N-acetyl-alpha-D-muramoyl-L-alanyl-D-glutamate</name>
        <dbReference type="ChEBI" id="CHEBI:83900"/>
    </ligand>
</feature>
<dbReference type="GO" id="GO:0000287">
    <property type="term" value="F:magnesium ion binding"/>
    <property type="evidence" value="ECO:0007669"/>
    <property type="project" value="UniProtKB-UniRule"/>
</dbReference>
<feature type="binding site" evidence="12">
    <location>
        <position position="181"/>
    </location>
    <ligand>
        <name>UDP-N-acetyl-alpha-D-muramoyl-L-alanyl-D-glutamate</name>
        <dbReference type="ChEBI" id="CHEBI:83900"/>
    </ligand>
</feature>
<feature type="binding site" evidence="12">
    <location>
        <begin position="111"/>
        <end position="117"/>
    </location>
    <ligand>
        <name>ATP</name>
        <dbReference type="ChEBI" id="CHEBI:30616"/>
    </ligand>
</feature>
<evidence type="ECO:0000259" key="16">
    <source>
        <dbReference type="Pfam" id="PF08245"/>
    </source>
</evidence>
<keyword evidence="11 12" id="KW-0961">Cell wall biogenesis/degradation</keyword>
<comment type="caution">
    <text evidence="12">Lacks conserved residue(s) required for the propagation of feature annotation.</text>
</comment>
<feature type="binding site" evidence="12">
    <location>
        <position position="30"/>
    </location>
    <ligand>
        <name>UDP-N-acetyl-alpha-D-muramoyl-L-alanyl-D-glutamate</name>
        <dbReference type="ChEBI" id="CHEBI:83900"/>
    </ligand>
</feature>
<reference evidence="17 18" key="1">
    <citation type="submission" date="2011-03" db="EMBL/GenBank/DDBJ databases">
        <title>The Genome Sequence of Gemella haemolysans M341.</title>
        <authorList>
            <consortium name="The Broad Institute Genome Sequencing Platform"/>
            <consortium name="The Broad Institute Genome Sequencing Center for Infectious Disease"/>
            <person name="Earl A."/>
            <person name="Ward D."/>
            <person name="Feldgarden M."/>
            <person name="Gevers D."/>
            <person name="Sibley C.D."/>
            <person name="Field T.R."/>
            <person name="Grinwis M."/>
            <person name="Eshaghurshan C.S."/>
            <person name="Surette M.G."/>
            <person name="Young S.K."/>
            <person name="Zeng Q."/>
            <person name="Gargeya S."/>
            <person name="Fitzgerald M."/>
            <person name="Haas B."/>
            <person name="Abouelleil A."/>
            <person name="Alvarado L."/>
            <person name="Arachchi H.M."/>
            <person name="Berlin A."/>
            <person name="Brown A."/>
            <person name="Chapman S.B."/>
            <person name="Chen Z."/>
            <person name="Dunbar C."/>
            <person name="Freedman E."/>
            <person name="Gearin G."/>
            <person name="Gellesch M."/>
            <person name="Goldberg J."/>
            <person name="Griggs A."/>
            <person name="Gujja S."/>
            <person name="Heilman E.R."/>
            <person name="Heiman D."/>
            <person name="Howarth C."/>
            <person name="Larson L."/>
            <person name="Lui A."/>
            <person name="MacDonald P.J.P."/>
            <person name="Mehta T."/>
            <person name="Montmayeur A."/>
            <person name="Murphy C."/>
            <person name="Neiman D."/>
            <person name="Pearson M."/>
            <person name="Priest M."/>
            <person name="Roberts A."/>
            <person name="Saif S."/>
            <person name="Shea T."/>
            <person name="Shenoy N."/>
            <person name="Sisk P."/>
            <person name="Stolte C."/>
            <person name="Sykes S."/>
            <person name="White J."/>
            <person name="Yandava C."/>
            <person name="Wortman J."/>
            <person name="Nusbaum C."/>
            <person name="Birren B."/>
        </authorList>
    </citation>
    <scope>NUCLEOTIDE SEQUENCE [LARGE SCALE GENOMIC DNA]</scope>
    <source>
        <strain evidence="17 18">M341</strain>
    </source>
</reference>
<evidence type="ECO:0000256" key="2">
    <source>
        <dbReference type="ARBA" id="ARBA00005898"/>
    </source>
</evidence>
<dbReference type="Gene3D" id="3.90.190.20">
    <property type="entry name" value="Mur ligase, C-terminal domain"/>
    <property type="match status" value="1"/>
</dbReference>
<dbReference type="Gene3D" id="3.40.1390.10">
    <property type="entry name" value="MurE/MurF, N-terminal domain"/>
    <property type="match status" value="1"/>
</dbReference>
<evidence type="ECO:0000256" key="3">
    <source>
        <dbReference type="ARBA" id="ARBA00022490"/>
    </source>
</evidence>
<dbReference type="SUPFAM" id="SSF53244">
    <property type="entry name" value="MurD-like peptide ligases, peptide-binding domain"/>
    <property type="match status" value="1"/>
</dbReference>
<keyword evidence="3 12" id="KW-0963">Cytoplasm</keyword>
<feature type="domain" description="Mur ligase central" evidence="16">
    <location>
        <begin position="109"/>
        <end position="318"/>
    </location>
</feature>
<feature type="modified residue" description="N6-carboxylysine" evidence="12">
    <location>
        <position position="221"/>
    </location>
</feature>
<dbReference type="GO" id="GO:0005524">
    <property type="term" value="F:ATP binding"/>
    <property type="evidence" value="ECO:0007669"/>
    <property type="project" value="UniProtKB-UniRule"/>
</dbReference>
<feature type="domain" description="Mur ligase N-terminal catalytic" evidence="14">
    <location>
        <begin position="23"/>
        <end position="82"/>
    </location>
</feature>
<evidence type="ECO:0000256" key="6">
    <source>
        <dbReference type="ARBA" id="ARBA00022741"/>
    </source>
</evidence>
<feature type="binding site" evidence="12">
    <location>
        <position position="153"/>
    </location>
    <ligand>
        <name>UDP-N-acetyl-alpha-D-muramoyl-L-alanyl-D-glutamate</name>
        <dbReference type="ChEBI" id="CHEBI:83900"/>
    </ligand>
</feature>
<evidence type="ECO:0000256" key="7">
    <source>
        <dbReference type="ARBA" id="ARBA00022840"/>
    </source>
</evidence>
<dbReference type="EMBL" id="ACRO01000001">
    <property type="protein sequence ID" value="EGF88899.1"/>
    <property type="molecule type" value="Genomic_DNA"/>
</dbReference>
<protein>
    <recommendedName>
        <fullName evidence="12">UDP-N-acetylmuramyl-tripeptide synthetase</fullName>
        <ecNumber evidence="12">6.3.2.-</ecNumber>
    </recommendedName>
    <alternativeName>
        <fullName evidence="12">UDP-MurNAc-tripeptide synthetase</fullName>
    </alternativeName>
</protein>
<evidence type="ECO:0000256" key="9">
    <source>
        <dbReference type="ARBA" id="ARBA00022984"/>
    </source>
</evidence>
<dbReference type="SUPFAM" id="SSF53623">
    <property type="entry name" value="MurD-like peptide ligases, catalytic domain"/>
    <property type="match status" value="1"/>
</dbReference>
<feature type="domain" description="Mur ligase C-terminal" evidence="15">
    <location>
        <begin position="341"/>
        <end position="466"/>
    </location>
</feature>
<evidence type="ECO:0000256" key="1">
    <source>
        <dbReference type="ARBA" id="ARBA00004752"/>
    </source>
</evidence>
<dbReference type="GO" id="GO:0004326">
    <property type="term" value="F:tetrahydrofolylpolyglutamate synthase activity"/>
    <property type="evidence" value="ECO:0007669"/>
    <property type="project" value="InterPro"/>
</dbReference>
<evidence type="ECO:0000259" key="15">
    <source>
        <dbReference type="Pfam" id="PF02875"/>
    </source>
</evidence>
<dbReference type="RefSeq" id="WP_003145810.1">
    <property type="nucleotide sequence ID" value="NZ_GL883582.1"/>
</dbReference>
<dbReference type="GO" id="GO:0005737">
    <property type="term" value="C:cytoplasm"/>
    <property type="evidence" value="ECO:0007669"/>
    <property type="project" value="UniProtKB-SubCell"/>
</dbReference>
<dbReference type="InterPro" id="IPR004101">
    <property type="entry name" value="Mur_ligase_C"/>
</dbReference>
<dbReference type="InterPro" id="IPR013221">
    <property type="entry name" value="Mur_ligase_cen"/>
</dbReference>
<evidence type="ECO:0000313" key="17">
    <source>
        <dbReference type="EMBL" id="EGF88899.1"/>
    </source>
</evidence>
<comment type="PTM">
    <text evidence="12">Carboxylation is probably crucial for Mg(2+) binding and, consequently, for the gamma-phosphate positioning of ATP.</text>
</comment>
<evidence type="ECO:0000256" key="4">
    <source>
        <dbReference type="ARBA" id="ARBA00022598"/>
    </source>
</evidence>
<keyword evidence="10 12" id="KW-0131">Cell cycle</keyword>
<dbReference type="NCBIfam" id="TIGR01085">
    <property type="entry name" value="murE"/>
    <property type="match status" value="1"/>
</dbReference>
<evidence type="ECO:0000313" key="18">
    <source>
        <dbReference type="Proteomes" id="UP000004773"/>
    </source>
</evidence>
<dbReference type="PANTHER" id="PTHR23135:SF4">
    <property type="entry name" value="UDP-N-ACETYLMURAMOYL-L-ALANYL-D-GLUTAMATE--2,6-DIAMINOPIMELATE LIGASE MURE HOMOLOG, CHLOROPLASTIC"/>
    <property type="match status" value="1"/>
</dbReference>
<feature type="binding site" evidence="12">
    <location>
        <position position="189"/>
    </location>
    <ligand>
        <name>UDP-N-acetyl-alpha-D-muramoyl-L-alanyl-D-glutamate</name>
        <dbReference type="ChEBI" id="CHEBI:83900"/>
    </ligand>
</feature>
<proteinExistence type="inferred from homology"/>
<comment type="subcellular location">
    <subcellularLocation>
        <location evidence="12 13">Cytoplasm</location>
    </subcellularLocation>
</comment>
<evidence type="ECO:0000256" key="8">
    <source>
        <dbReference type="ARBA" id="ARBA00022960"/>
    </source>
</evidence>
<keyword evidence="8 12" id="KW-0133">Cell shape</keyword>
<accession>A0AA87BBD9</accession>
<dbReference type="InterPro" id="IPR036565">
    <property type="entry name" value="Mur-like_cat_sf"/>
</dbReference>
<evidence type="ECO:0000256" key="12">
    <source>
        <dbReference type="HAMAP-Rule" id="MF_00208"/>
    </source>
</evidence>
<dbReference type="PANTHER" id="PTHR23135">
    <property type="entry name" value="MUR LIGASE FAMILY MEMBER"/>
    <property type="match status" value="1"/>
</dbReference>
<comment type="cofactor">
    <cofactor evidence="12">
        <name>Mg(2+)</name>
        <dbReference type="ChEBI" id="CHEBI:18420"/>
    </cofactor>
</comment>
<dbReference type="InterPro" id="IPR036615">
    <property type="entry name" value="Mur_ligase_C_dom_sf"/>
</dbReference>
<evidence type="ECO:0000256" key="5">
    <source>
        <dbReference type="ARBA" id="ARBA00022618"/>
    </source>
</evidence>
<dbReference type="AlphaFoldDB" id="A0AA87BBD9"/>
<dbReference type="Pfam" id="PF08245">
    <property type="entry name" value="Mur_ligase_M"/>
    <property type="match status" value="1"/>
</dbReference>
<dbReference type="HAMAP" id="MF_00208">
    <property type="entry name" value="MurE"/>
    <property type="match status" value="1"/>
</dbReference>
<keyword evidence="9 12" id="KW-0573">Peptidoglycan synthesis</keyword>
<organism evidence="17 18">
    <name type="scientific">Gemella haemolysans M341</name>
    <dbReference type="NCBI Taxonomy" id="562981"/>
    <lineage>
        <taxon>Bacteria</taxon>
        <taxon>Bacillati</taxon>
        <taxon>Bacillota</taxon>
        <taxon>Bacilli</taxon>
        <taxon>Bacillales</taxon>
        <taxon>Gemellaceae</taxon>
        <taxon>Gemella</taxon>
    </lineage>
</organism>
<sequence length="498" mass="55571">MNILDIIDNIKIKTIYGKLPDSVNSISQDSRKIGKGDVFVAIKGYTVDGHNFIEKVIEQGAALVIASRYENYNVENCAVLVVREHEIEKIASMIAKKINEGADIHTVAVTGTNGKTSISTLVHNMLRNLGESSAYIGTNGFGKNDDEPIYFGNTTPDVVTLHNQIGELRHENIKNLAFEASSHAMALGRIYNVDIDVAIFTNLTHEHLDFHGDMQTYAYDKSLLFSTLGNNLSEAKFGVLNKDDSYYKIISKCLYQQEINYSIKDETADFYAYNIKQFKEDKIYKTSFTLKSPEGTFECTTNYIGDFMVSNVLAALSAVWVKGYSVEQLVNILPKLGALYGRMEILGDDLPIDIISDFAHTPDGYEKLLEATREIRKGKRTLLVTGMGGGRDISKGPLIGEIISEADYVVITTDSPRDEDVEVLMGSIEKGMTHKNYEKVWFRTDAVKRIIELSKPGDVVILASKGREDYEILQGGKKVWHSDPIVAVEEAKKKFNIK</sequence>
<dbReference type="InterPro" id="IPR005761">
    <property type="entry name" value="UDP-N-AcMur-Glu-dNH2Pim_ligase"/>
</dbReference>
<evidence type="ECO:0000259" key="14">
    <source>
        <dbReference type="Pfam" id="PF01225"/>
    </source>
</evidence>
<dbReference type="Gene3D" id="3.40.1190.10">
    <property type="entry name" value="Mur-like, catalytic domain"/>
    <property type="match status" value="1"/>
</dbReference>